<sequence length="124" mass="13598">SLFLSMSKTNKLLGFLSDAFSTSRPPEVNMERRISRVDDVAALNVGRRQSTVNFPPAQSSRRRLSLNITVGAQDIPTVVVPASIQPGERGRSGSICVPALTMNLGGKNKEEKGEEEKKEEKKEE</sequence>
<evidence type="ECO:0000313" key="3">
    <source>
        <dbReference type="Proteomes" id="UP001328107"/>
    </source>
</evidence>
<protein>
    <submittedName>
        <fullName evidence="2">Uncharacterized protein</fullName>
    </submittedName>
</protein>
<proteinExistence type="predicted"/>
<dbReference type="EMBL" id="BTRK01000006">
    <property type="protein sequence ID" value="GMR58974.1"/>
    <property type="molecule type" value="Genomic_DNA"/>
</dbReference>
<feature type="non-terminal residue" evidence="2">
    <location>
        <position position="124"/>
    </location>
</feature>
<accession>A0AAN5DBP4</accession>
<dbReference type="Proteomes" id="UP001328107">
    <property type="component" value="Unassembled WGS sequence"/>
</dbReference>
<keyword evidence="3" id="KW-1185">Reference proteome</keyword>
<feature type="region of interest" description="Disordered" evidence="1">
    <location>
        <begin position="84"/>
        <end position="124"/>
    </location>
</feature>
<feature type="compositionally biased region" description="Basic and acidic residues" evidence="1">
    <location>
        <begin position="107"/>
        <end position="124"/>
    </location>
</feature>
<evidence type="ECO:0000313" key="2">
    <source>
        <dbReference type="EMBL" id="GMR58974.1"/>
    </source>
</evidence>
<reference evidence="3" key="1">
    <citation type="submission" date="2022-10" db="EMBL/GenBank/DDBJ databases">
        <title>Genome assembly of Pristionchus species.</title>
        <authorList>
            <person name="Yoshida K."/>
            <person name="Sommer R.J."/>
        </authorList>
    </citation>
    <scope>NUCLEOTIDE SEQUENCE [LARGE SCALE GENOMIC DNA]</scope>
    <source>
        <strain evidence="3">RS5460</strain>
    </source>
</reference>
<organism evidence="2 3">
    <name type="scientific">Pristionchus mayeri</name>
    <dbReference type="NCBI Taxonomy" id="1317129"/>
    <lineage>
        <taxon>Eukaryota</taxon>
        <taxon>Metazoa</taxon>
        <taxon>Ecdysozoa</taxon>
        <taxon>Nematoda</taxon>
        <taxon>Chromadorea</taxon>
        <taxon>Rhabditida</taxon>
        <taxon>Rhabditina</taxon>
        <taxon>Diplogasteromorpha</taxon>
        <taxon>Diplogasteroidea</taxon>
        <taxon>Neodiplogasteridae</taxon>
        <taxon>Pristionchus</taxon>
    </lineage>
</organism>
<dbReference type="AlphaFoldDB" id="A0AAN5DBP4"/>
<name>A0AAN5DBP4_9BILA</name>
<feature type="non-terminal residue" evidence="2">
    <location>
        <position position="1"/>
    </location>
</feature>
<comment type="caution">
    <text evidence="2">The sequence shown here is derived from an EMBL/GenBank/DDBJ whole genome shotgun (WGS) entry which is preliminary data.</text>
</comment>
<gene>
    <name evidence="2" type="ORF">PMAYCL1PPCAC_29169</name>
</gene>
<evidence type="ECO:0000256" key="1">
    <source>
        <dbReference type="SAM" id="MobiDB-lite"/>
    </source>
</evidence>